<dbReference type="CDD" id="cd08492">
    <property type="entry name" value="PBP2_NikA_DppA_OppA_like_15"/>
    <property type="match status" value="1"/>
</dbReference>
<dbReference type="Gene3D" id="3.10.105.10">
    <property type="entry name" value="Dipeptide-binding Protein, Domain 3"/>
    <property type="match status" value="1"/>
</dbReference>
<dbReference type="Gene3D" id="3.90.76.10">
    <property type="entry name" value="Dipeptide-binding Protein, Domain 1"/>
    <property type="match status" value="1"/>
</dbReference>
<organism evidence="7 8">
    <name type="scientific">Nocardia aurea</name>
    <dbReference type="NCBI Taxonomy" id="2144174"/>
    <lineage>
        <taxon>Bacteria</taxon>
        <taxon>Bacillati</taxon>
        <taxon>Actinomycetota</taxon>
        <taxon>Actinomycetes</taxon>
        <taxon>Mycobacteriales</taxon>
        <taxon>Nocardiaceae</taxon>
        <taxon>Nocardia</taxon>
    </lineage>
</organism>
<evidence type="ECO:0000313" key="7">
    <source>
        <dbReference type="EMBL" id="MEV0708647.1"/>
    </source>
</evidence>
<accession>A0ABV3FTA6</accession>
<name>A0ABV3FTA6_9NOCA</name>
<keyword evidence="5" id="KW-0472">Membrane</keyword>
<dbReference type="SUPFAM" id="SSF53850">
    <property type="entry name" value="Periplasmic binding protein-like II"/>
    <property type="match status" value="1"/>
</dbReference>
<dbReference type="Gene3D" id="3.40.190.10">
    <property type="entry name" value="Periplasmic binding protein-like II"/>
    <property type="match status" value="1"/>
</dbReference>
<dbReference type="InterPro" id="IPR023765">
    <property type="entry name" value="SBP_5_CS"/>
</dbReference>
<keyword evidence="8" id="KW-1185">Reference proteome</keyword>
<feature type="transmembrane region" description="Helical" evidence="5">
    <location>
        <begin position="25"/>
        <end position="44"/>
    </location>
</feature>
<keyword evidence="5" id="KW-1133">Transmembrane helix</keyword>
<protein>
    <submittedName>
        <fullName evidence="7">ABC transporter substrate-binding protein</fullName>
    </submittedName>
</protein>
<dbReference type="InterPro" id="IPR039424">
    <property type="entry name" value="SBP_5"/>
</dbReference>
<dbReference type="RefSeq" id="WP_357783545.1">
    <property type="nucleotide sequence ID" value="NZ_JBFAKC010000005.1"/>
</dbReference>
<reference evidence="7 8" key="1">
    <citation type="submission" date="2024-06" db="EMBL/GenBank/DDBJ databases">
        <title>The Natural Products Discovery Center: Release of the First 8490 Sequenced Strains for Exploring Actinobacteria Biosynthetic Diversity.</title>
        <authorList>
            <person name="Kalkreuter E."/>
            <person name="Kautsar S.A."/>
            <person name="Yang D."/>
            <person name="Bader C.D."/>
            <person name="Teijaro C.N."/>
            <person name="Fluegel L."/>
            <person name="Davis C.M."/>
            <person name="Simpson J.R."/>
            <person name="Lauterbach L."/>
            <person name="Steele A.D."/>
            <person name="Gui C."/>
            <person name="Meng S."/>
            <person name="Li G."/>
            <person name="Viehrig K."/>
            <person name="Ye F."/>
            <person name="Su P."/>
            <person name="Kiefer A.F."/>
            <person name="Nichols A."/>
            <person name="Cepeda A.J."/>
            <person name="Yan W."/>
            <person name="Fan B."/>
            <person name="Jiang Y."/>
            <person name="Adhikari A."/>
            <person name="Zheng C.-J."/>
            <person name="Schuster L."/>
            <person name="Cowan T.M."/>
            <person name="Smanski M.J."/>
            <person name="Chevrette M.G."/>
            <person name="De Carvalho L.P.S."/>
            <person name="Shen B."/>
        </authorList>
    </citation>
    <scope>NUCLEOTIDE SEQUENCE [LARGE SCALE GENOMIC DNA]</scope>
    <source>
        <strain evidence="7 8">NPDC050403</strain>
    </source>
</reference>
<evidence type="ECO:0000256" key="5">
    <source>
        <dbReference type="SAM" id="Phobius"/>
    </source>
</evidence>
<keyword evidence="5" id="KW-0812">Transmembrane</keyword>
<feature type="domain" description="Solute-binding protein family 5" evidence="6">
    <location>
        <begin position="104"/>
        <end position="471"/>
    </location>
</feature>
<comment type="subcellular location">
    <subcellularLocation>
        <location evidence="1">Cell membrane</location>
        <topology evidence="1">Lipid-anchor</topology>
    </subcellularLocation>
</comment>
<dbReference type="EMBL" id="JBFAKC010000005">
    <property type="protein sequence ID" value="MEV0708647.1"/>
    <property type="molecule type" value="Genomic_DNA"/>
</dbReference>
<dbReference type="Proteomes" id="UP001551695">
    <property type="component" value="Unassembled WGS sequence"/>
</dbReference>
<evidence type="ECO:0000256" key="4">
    <source>
        <dbReference type="ARBA" id="ARBA00022729"/>
    </source>
</evidence>
<evidence type="ECO:0000313" key="8">
    <source>
        <dbReference type="Proteomes" id="UP001551695"/>
    </source>
</evidence>
<comment type="similarity">
    <text evidence="2">Belongs to the bacterial solute-binding protein 5 family.</text>
</comment>
<sequence length="564" mass="60849">MSPDNESARPDRRARGTLRRSRGRWLVAGVVVAALVAVSVVVAVTRSDSDDAAGDTPTHHGTLVYGVAGTQVSLDPAVAATAVTSVINRNIFDSLIVQTGPDTFAPWLATKWTVSPDGTTYTFTLRDGVSFHDGTPFDATAVKASLDHVVDPKTKSAYAASLITPYRETRVTAPNVAEVVLAQPFTPLLQALSTPSLGIQSPKALAEPSTSYRPVGTGPFAFEQWEQGRRETLVRNAAYSSPPDGATHTGPAYLDKLVFEFVPEDATRFGALTSGQLQGIAGVPPVSAGQLADRAGFTLHSTETPGLNYNVYLNGTRGPLQDVAVRRALSAAIDVPKLVDNVYFGRYPVADNPLTRVTAAYDASARGELATYQPELAKQLLDQAGWNRLDGDGYRVKDGRRLSLVWPYWPEGTREQREVVAEGIQAQARSVGIEIQRPKVDTGTYIDKYLIGGEYDLVDVSFARPTPDVLRFAFFSTNTYAKAGGNVALVNSPQIDTWVTDAASTTDPARAARNYASVQHDVLKQAYIIPVYTPVSLTGFANTVRGITFDAQTYPRFYDAWLAS</sequence>
<evidence type="ECO:0000256" key="3">
    <source>
        <dbReference type="ARBA" id="ARBA00022448"/>
    </source>
</evidence>
<keyword evidence="3" id="KW-0813">Transport</keyword>
<dbReference type="PIRSF" id="PIRSF002741">
    <property type="entry name" value="MppA"/>
    <property type="match status" value="1"/>
</dbReference>
<dbReference type="InterPro" id="IPR000914">
    <property type="entry name" value="SBP_5_dom"/>
</dbReference>
<dbReference type="PANTHER" id="PTHR30290:SF9">
    <property type="entry name" value="OLIGOPEPTIDE-BINDING PROTEIN APPA"/>
    <property type="match status" value="1"/>
</dbReference>
<evidence type="ECO:0000259" key="6">
    <source>
        <dbReference type="Pfam" id="PF00496"/>
    </source>
</evidence>
<dbReference type="Pfam" id="PF00496">
    <property type="entry name" value="SBP_bac_5"/>
    <property type="match status" value="1"/>
</dbReference>
<evidence type="ECO:0000256" key="2">
    <source>
        <dbReference type="ARBA" id="ARBA00005695"/>
    </source>
</evidence>
<dbReference type="InterPro" id="IPR030678">
    <property type="entry name" value="Peptide/Ni-bd"/>
</dbReference>
<proteinExistence type="inferred from homology"/>
<dbReference type="PROSITE" id="PS01040">
    <property type="entry name" value="SBP_BACTERIAL_5"/>
    <property type="match status" value="1"/>
</dbReference>
<evidence type="ECO:0000256" key="1">
    <source>
        <dbReference type="ARBA" id="ARBA00004193"/>
    </source>
</evidence>
<keyword evidence="4" id="KW-0732">Signal</keyword>
<gene>
    <name evidence="7" type="ORF">AB0I48_13865</name>
</gene>
<dbReference type="PANTHER" id="PTHR30290">
    <property type="entry name" value="PERIPLASMIC BINDING COMPONENT OF ABC TRANSPORTER"/>
    <property type="match status" value="1"/>
</dbReference>
<comment type="caution">
    <text evidence="7">The sequence shown here is derived from an EMBL/GenBank/DDBJ whole genome shotgun (WGS) entry which is preliminary data.</text>
</comment>